<reference evidence="3" key="1">
    <citation type="journal article" date="2020" name="Fungal Divers.">
        <title>Resolving the Mortierellaceae phylogeny through synthesis of multi-gene phylogenetics and phylogenomics.</title>
        <authorList>
            <person name="Vandepol N."/>
            <person name="Liber J."/>
            <person name="Desiro A."/>
            <person name="Na H."/>
            <person name="Kennedy M."/>
            <person name="Barry K."/>
            <person name="Grigoriev I.V."/>
            <person name="Miller A.N."/>
            <person name="O'Donnell K."/>
            <person name="Stajich J.E."/>
            <person name="Bonito G."/>
        </authorList>
    </citation>
    <scope>NUCLEOTIDE SEQUENCE</scope>
    <source>
        <strain evidence="3">MES-2147</strain>
    </source>
</reference>
<sequence>MADLEYPRDVKVTMTSDEAAVPLLASKEKSEATLPRGPCPFQGFRRGPCTSEQRAQVKARVKKFFLRLFAALLIVWAYFALFGTQDNNDDDDDGWSLLDLSEETTIRGAPSSWSRLSSLDQAAQVFNHVQDMMACKCFGDMVPWDGPSTLETSHSNIRVNFGEGFILSNVFVRTGDVESPTLFIHANVTRTRQDDDDGDDGGDDDDDDGDDDGDDGGDDDGEVFRMGDDKGLHLDVKETEDAIDVTFWADNFVPGGDGDGDEDPTPTN</sequence>
<feature type="region of interest" description="Disordered" evidence="1">
    <location>
        <begin position="249"/>
        <end position="268"/>
    </location>
</feature>
<gene>
    <name evidence="3" type="ORF">BGZ65_011542</name>
</gene>
<keyword evidence="4" id="KW-1185">Reference proteome</keyword>
<accession>A0A9P6IR42</accession>
<name>A0A9P6IR42_9FUNG</name>
<feature type="compositionally biased region" description="Acidic residues" evidence="1">
    <location>
        <begin position="194"/>
        <end position="221"/>
    </location>
</feature>
<keyword evidence="2" id="KW-0472">Membrane</keyword>
<evidence type="ECO:0000256" key="2">
    <source>
        <dbReference type="SAM" id="Phobius"/>
    </source>
</evidence>
<feature type="compositionally biased region" description="Basic and acidic residues" evidence="1">
    <location>
        <begin position="222"/>
        <end position="232"/>
    </location>
</feature>
<feature type="transmembrane region" description="Helical" evidence="2">
    <location>
        <begin position="64"/>
        <end position="82"/>
    </location>
</feature>
<dbReference type="EMBL" id="JAAAHW010008221">
    <property type="protein sequence ID" value="KAF9944821.1"/>
    <property type="molecule type" value="Genomic_DNA"/>
</dbReference>
<keyword evidence="2" id="KW-1133">Transmembrane helix</keyword>
<proteinExistence type="predicted"/>
<feature type="region of interest" description="Disordered" evidence="1">
    <location>
        <begin position="188"/>
        <end position="232"/>
    </location>
</feature>
<organism evidence="3 4">
    <name type="scientific">Modicella reniformis</name>
    <dbReference type="NCBI Taxonomy" id="1440133"/>
    <lineage>
        <taxon>Eukaryota</taxon>
        <taxon>Fungi</taxon>
        <taxon>Fungi incertae sedis</taxon>
        <taxon>Mucoromycota</taxon>
        <taxon>Mortierellomycotina</taxon>
        <taxon>Mortierellomycetes</taxon>
        <taxon>Mortierellales</taxon>
        <taxon>Mortierellaceae</taxon>
        <taxon>Modicella</taxon>
    </lineage>
</organism>
<dbReference type="AlphaFoldDB" id="A0A9P6IR42"/>
<comment type="caution">
    <text evidence="3">The sequence shown here is derived from an EMBL/GenBank/DDBJ whole genome shotgun (WGS) entry which is preliminary data.</text>
</comment>
<dbReference type="OrthoDB" id="2415370at2759"/>
<feature type="compositionally biased region" description="Acidic residues" evidence="1">
    <location>
        <begin position="258"/>
        <end position="268"/>
    </location>
</feature>
<protein>
    <submittedName>
        <fullName evidence="3">Uncharacterized protein</fullName>
    </submittedName>
</protein>
<keyword evidence="2" id="KW-0812">Transmembrane</keyword>
<dbReference type="Proteomes" id="UP000749646">
    <property type="component" value="Unassembled WGS sequence"/>
</dbReference>
<evidence type="ECO:0000313" key="4">
    <source>
        <dbReference type="Proteomes" id="UP000749646"/>
    </source>
</evidence>
<evidence type="ECO:0000256" key="1">
    <source>
        <dbReference type="SAM" id="MobiDB-lite"/>
    </source>
</evidence>
<feature type="non-terminal residue" evidence="3">
    <location>
        <position position="268"/>
    </location>
</feature>
<evidence type="ECO:0000313" key="3">
    <source>
        <dbReference type="EMBL" id="KAF9944821.1"/>
    </source>
</evidence>